<evidence type="ECO:0000313" key="4">
    <source>
        <dbReference type="RefSeq" id="XP_022246744.1"/>
    </source>
</evidence>
<keyword evidence="1" id="KW-0812">Transmembrane</keyword>
<evidence type="ECO:0000313" key="5">
    <source>
        <dbReference type="RefSeq" id="XP_022246745.1"/>
    </source>
</evidence>
<dbReference type="RefSeq" id="XP_022246745.1">
    <property type="nucleotide sequence ID" value="XM_022391037.1"/>
</dbReference>
<evidence type="ECO:0000313" key="2">
    <source>
        <dbReference type="Proteomes" id="UP000694941"/>
    </source>
</evidence>
<evidence type="ECO:0000256" key="1">
    <source>
        <dbReference type="SAM" id="Phobius"/>
    </source>
</evidence>
<reference evidence="3 4" key="1">
    <citation type="submission" date="2025-05" db="UniProtKB">
        <authorList>
            <consortium name="RefSeq"/>
        </authorList>
    </citation>
    <scope>IDENTIFICATION</scope>
    <source>
        <tissue evidence="3 4">Muscle</tissue>
    </source>
</reference>
<keyword evidence="1" id="KW-1133">Transmembrane helix</keyword>
<protein>
    <submittedName>
        <fullName evidence="3 4">Uncharacterized protein LOC106463511</fullName>
    </submittedName>
</protein>
<dbReference type="RefSeq" id="XP_022246743.1">
    <property type="nucleotide sequence ID" value="XM_022391035.1"/>
</dbReference>
<name>A0ABM1SSY9_LIMPO</name>
<organism evidence="2 5">
    <name type="scientific">Limulus polyphemus</name>
    <name type="common">Atlantic horseshoe crab</name>
    <dbReference type="NCBI Taxonomy" id="6850"/>
    <lineage>
        <taxon>Eukaryota</taxon>
        <taxon>Metazoa</taxon>
        <taxon>Ecdysozoa</taxon>
        <taxon>Arthropoda</taxon>
        <taxon>Chelicerata</taxon>
        <taxon>Merostomata</taxon>
        <taxon>Xiphosura</taxon>
        <taxon>Limulidae</taxon>
        <taxon>Limulus</taxon>
    </lineage>
</organism>
<dbReference type="GeneID" id="106463511"/>
<evidence type="ECO:0000313" key="3">
    <source>
        <dbReference type="RefSeq" id="XP_022246743.1"/>
    </source>
</evidence>
<accession>A0ABM1SSY9</accession>
<dbReference type="Proteomes" id="UP000694941">
    <property type="component" value="Unplaced"/>
</dbReference>
<proteinExistence type="predicted"/>
<keyword evidence="2" id="KW-1185">Reference proteome</keyword>
<dbReference type="RefSeq" id="XP_022246744.1">
    <property type="nucleotide sequence ID" value="XM_022391036.1"/>
</dbReference>
<gene>
    <name evidence="3 4 5" type="primary">LOC106463511</name>
</gene>
<feature type="transmembrane region" description="Helical" evidence="1">
    <location>
        <begin position="306"/>
        <end position="336"/>
    </location>
</feature>
<feature type="transmembrane region" description="Helical" evidence="1">
    <location>
        <begin position="12"/>
        <end position="35"/>
    </location>
</feature>
<sequence length="375" mass="42317">MAIKKLDYSQRSLAFISLALGFLVIWTAVLAGVLVSQTLKEEGIAKQTNGLFIIHEDIGKISFALGRELVSTVNLLLSQGSKERESKKDLHDVTWKITDNVLRNVQERSTDYVVVSVSQLLDQVQVKLKKFRSTLTSESNPYELVKFYQSVSSMLLNQCFTLDNKNKLPVPSLSYTLFIQGMSQRFGELGLGIIYMKSDLPFNKTEYLALRAGSTQLLSMSFHFLPRARAKWVELHQQEPSVYQVMELVAEDIFVGGQLRGRKELSKAYLDSVTEELAMLLLTKEVLNTTLVSTIERLTQSTRNTLAFHMSICVVAVVAVILCLIISICAFFRYVGQSEVNFIKFRNTSNAGCTETRDRVQIISDYDVFKPQGHL</sequence>
<keyword evidence="1" id="KW-0472">Membrane</keyword>